<protein>
    <submittedName>
        <fullName evidence="2">Acyl-CoA dehydrogenase family protein</fullName>
    </submittedName>
</protein>
<dbReference type="InterPro" id="IPR009100">
    <property type="entry name" value="AcylCoA_DH/oxidase_NM_dom_sf"/>
</dbReference>
<dbReference type="Gene3D" id="1.10.540.10">
    <property type="entry name" value="Acyl-CoA dehydrogenase/oxidase, N-terminal domain"/>
    <property type="match status" value="1"/>
</dbReference>
<organism evidence="2 3">
    <name type="scientific">Actinoplanes sandaracinus</name>
    <dbReference type="NCBI Taxonomy" id="3045177"/>
    <lineage>
        <taxon>Bacteria</taxon>
        <taxon>Bacillati</taxon>
        <taxon>Actinomycetota</taxon>
        <taxon>Actinomycetes</taxon>
        <taxon>Micromonosporales</taxon>
        <taxon>Micromonosporaceae</taxon>
        <taxon>Actinoplanes</taxon>
    </lineage>
</organism>
<dbReference type="EMBL" id="JASCTH010000025">
    <property type="protein sequence ID" value="MDI6103384.1"/>
    <property type="molecule type" value="Genomic_DNA"/>
</dbReference>
<reference evidence="2 3" key="1">
    <citation type="submission" date="2023-05" db="EMBL/GenBank/DDBJ databases">
        <title>Actinoplanes sp. NEAU-A12 genome sequencing.</title>
        <authorList>
            <person name="Wang Z.-S."/>
        </authorList>
    </citation>
    <scope>NUCLEOTIDE SEQUENCE [LARGE SCALE GENOMIC DNA]</scope>
    <source>
        <strain evidence="2 3">NEAU-A12</strain>
    </source>
</reference>
<dbReference type="Pfam" id="PF02771">
    <property type="entry name" value="Acyl-CoA_dh_N"/>
    <property type="match status" value="1"/>
</dbReference>
<dbReference type="RefSeq" id="WP_282764442.1">
    <property type="nucleotide sequence ID" value="NZ_JASCTH010000025.1"/>
</dbReference>
<keyword evidence="3" id="KW-1185">Reference proteome</keyword>
<comment type="caution">
    <text evidence="2">The sequence shown here is derived from an EMBL/GenBank/DDBJ whole genome shotgun (WGS) entry which is preliminary data.</text>
</comment>
<proteinExistence type="predicted"/>
<dbReference type="InterPro" id="IPR013786">
    <property type="entry name" value="AcylCoA_DH/ox_N"/>
</dbReference>
<dbReference type="Proteomes" id="UP001241758">
    <property type="component" value="Unassembled WGS sequence"/>
</dbReference>
<evidence type="ECO:0000313" key="2">
    <source>
        <dbReference type="EMBL" id="MDI6103384.1"/>
    </source>
</evidence>
<dbReference type="SUPFAM" id="SSF56645">
    <property type="entry name" value="Acyl-CoA dehydrogenase NM domain-like"/>
    <property type="match status" value="1"/>
</dbReference>
<gene>
    <name evidence="2" type="ORF">QLQ12_32720</name>
</gene>
<evidence type="ECO:0000313" key="3">
    <source>
        <dbReference type="Proteomes" id="UP001241758"/>
    </source>
</evidence>
<evidence type="ECO:0000259" key="1">
    <source>
        <dbReference type="Pfam" id="PF02771"/>
    </source>
</evidence>
<name>A0ABT6WUL3_9ACTN</name>
<dbReference type="InterPro" id="IPR037069">
    <property type="entry name" value="AcylCoA_DH/ox_N_sf"/>
</dbReference>
<accession>A0ABT6WUL3</accession>
<sequence>MLDAEVRPHAADVDRTGEYPRAAIAALGAAGLLGLTSAHEVGGAGLGLPLFDAPAVPA</sequence>
<feature type="domain" description="Acyl-CoA dehydrogenase/oxidase N-terminal" evidence="1">
    <location>
        <begin position="2"/>
        <end position="47"/>
    </location>
</feature>